<evidence type="ECO:0000313" key="3">
    <source>
        <dbReference type="Proteomes" id="UP001200470"/>
    </source>
</evidence>
<name>A0ABS9CDP7_9BACT</name>
<organism evidence="2 3">
    <name type="scientific">Xylanibacter brevis</name>
    <dbReference type="NCBI Taxonomy" id="83231"/>
    <lineage>
        <taxon>Bacteria</taxon>
        <taxon>Pseudomonadati</taxon>
        <taxon>Bacteroidota</taxon>
        <taxon>Bacteroidia</taxon>
        <taxon>Bacteroidales</taxon>
        <taxon>Prevotellaceae</taxon>
        <taxon>Xylanibacter</taxon>
    </lineage>
</organism>
<dbReference type="Pfam" id="PF19569">
    <property type="entry name" value="START_2"/>
    <property type="match status" value="1"/>
</dbReference>
<reference evidence="2 3" key="1">
    <citation type="submission" date="2020-12" db="EMBL/GenBank/DDBJ databases">
        <title>Whole genome sequences of gut porcine anaerobes.</title>
        <authorList>
            <person name="Kubasova T."/>
            <person name="Jahodarova E."/>
            <person name="Rychlik I."/>
        </authorList>
    </citation>
    <scope>NUCLEOTIDE SEQUENCE [LARGE SCALE GENOMIC DNA]</scope>
    <source>
        <strain evidence="2 3">An925</strain>
    </source>
</reference>
<dbReference type="SUPFAM" id="SSF55961">
    <property type="entry name" value="Bet v1-like"/>
    <property type="match status" value="1"/>
</dbReference>
<feature type="domain" description="START-like" evidence="1">
    <location>
        <begin position="4"/>
        <end position="110"/>
    </location>
</feature>
<comment type="caution">
    <text evidence="2">The sequence shown here is derived from an EMBL/GenBank/DDBJ whole genome shotgun (WGS) entry which is preliminary data.</text>
</comment>
<protein>
    <submittedName>
        <fullName evidence="2">SRPBCC domain-containing protein</fullName>
    </submittedName>
</protein>
<proteinExistence type="predicted"/>
<dbReference type="Gene3D" id="3.30.530.20">
    <property type="match status" value="1"/>
</dbReference>
<keyword evidence="3" id="KW-1185">Reference proteome</keyword>
<dbReference type="Proteomes" id="UP001200470">
    <property type="component" value="Unassembled WGS sequence"/>
</dbReference>
<accession>A0ABS9CDP7</accession>
<sequence>MIGNAAGMQKWLADSVTEDGNHWTFTWGKPWTERDTKVSEVLEIVKPCYIRLKWDYQEVDPQAYWEIRIEQSELTGHINLVITDYADDEDIDDLSNLWDDNMERLHRVSGL</sequence>
<evidence type="ECO:0000259" key="1">
    <source>
        <dbReference type="Pfam" id="PF19569"/>
    </source>
</evidence>
<dbReference type="EMBL" id="JADYTN010000004">
    <property type="protein sequence ID" value="MCF2563098.1"/>
    <property type="molecule type" value="Genomic_DNA"/>
</dbReference>
<evidence type="ECO:0000313" key="2">
    <source>
        <dbReference type="EMBL" id="MCF2563098.1"/>
    </source>
</evidence>
<dbReference type="InterPro" id="IPR023393">
    <property type="entry name" value="START-like_dom_sf"/>
</dbReference>
<dbReference type="InterPro" id="IPR045736">
    <property type="entry name" value="START_2"/>
</dbReference>
<gene>
    <name evidence="2" type="ORF">I6E12_03095</name>
</gene>